<feature type="transmembrane region" description="Helical" evidence="1">
    <location>
        <begin position="21"/>
        <end position="40"/>
    </location>
</feature>
<keyword evidence="1" id="KW-1133">Transmembrane helix</keyword>
<dbReference type="InterPro" id="IPR021385">
    <property type="entry name" value="DUF3017"/>
</dbReference>
<evidence type="ECO:0000313" key="2">
    <source>
        <dbReference type="EMBL" id="TDT34187.1"/>
    </source>
</evidence>
<evidence type="ECO:0008006" key="4">
    <source>
        <dbReference type="Google" id="ProtNLM"/>
    </source>
</evidence>
<keyword evidence="3" id="KW-1185">Reference proteome</keyword>
<keyword evidence="1" id="KW-0812">Transmembrane</keyword>
<feature type="transmembrane region" description="Helical" evidence="1">
    <location>
        <begin position="79"/>
        <end position="99"/>
    </location>
</feature>
<comment type="caution">
    <text evidence="2">The sequence shown here is derived from an EMBL/GenBank/DDBJ whole genome shotgun (WGS) entry which is preliminary data.</text>
</comment>
<organism evidence="2 3">
    <name type="scientific">Naumannella halotolerans</name>
    <dbReference type="NCBI Taxonomy" id="993414"/>
    <lineage>
        <taxon>Bacteria</taxon>
        <taxon>Bacillati</taxon>
        <taxon>Actinomycetota</taxon>
        <taxon>Actinomycetes</taxon>
        <taxon>Propionibacteriales</taxon>
        <taxon>Propionibacteriaceae</taxon>
        <taxon>Naumannella</taxon>
    </lineage>
</organism>
<dbReference type="Pfam" id="PF11222">
    <property type="entry name" value="DUF3017"/>
    <property type="match status" value="1"/>
</dbReference>
<reference evidence="2 3" key="1">
    <citation type="submission" date="2019-03" db="EMBL/GenBank/DDBJ databases">
        <title>Genomic Encyclopedia of Archaeal and Bacterial Type Strains, Phase II (KMG-II): from individual species to whole genera.</title>
        <authorList>
            <person name="Goeker M."/>
        </authorList>
    </citation>
    <scope>NUCLEOTIDE SEQUENCE [LARGE SCALE GENOMIC DNA]</scope>
    <source>
        <strain evidence="2 3">DSM 24323</strain>
    </source>
</reference>
<evidence type="ECO:0000313" key="3">
    <source>
        <dbReference type="Proteomes" id="UP000295371"/>
    </source>
</evidence>
<feature type="transmembrane region" description="Helical" evidence="1">
    <location>
        <begin position="46"/>
        <end position="67"/>
    </location>
</feature>
<sequence>MADRGADRGPVTDDTQGARGDLVAVLTACAVLLAGLLVTAVGAWRLGLMICGGAVLLAALCRLLLPVRLAGPLQVRSRAMDTAVLLLSGTGIVVLAVVIPPPGPGF</sequence>
<keyword evidence="1" id="KW-0472">Membrane</keyword>
<dbReference type="Proteomes" id="UP000295371">
    <property type="component" value="Unassembled WGS sequence"/>
</dbReference>
<dbReference type="AlphaFoldDB" id="A0A4R7JBX5"/>
<dbReference type="EMBL" id="SOAW01000001">
    <property type="protein sequence ID" value="TDT34187.1"/>
    <property type="molecule type" value="Genomic_DNA"/>
</dbReference>
<evidence type="ECO:0000256" key="1">
    <source>
        <dbReference type="SAM" id="Phobius"/>
    </source>
</evidence>
<name>A0A4R7JBX5_9ACTN</name>
<protein>
    <recommendedName>
        <fullName evidence="4">DUF3017 family protein</fullName>
    </recommendedName>
</protein>
<proteinExistence type="predicted"/>
<accession>A0A4R7JBX5</accession>
<gene>
    <name evidence="2" type="ORF">CLV29_1843</name>
</gene>